<dbReference type="EMBL" id="UINC01008416">
    <property type="protein sequence ID" value="SVA37887.1"/>
    <property type="molecule type" value="Genomic_DNA"/>
</dbReference>
<evidence type="ECO:0000313" key="2">
    <source>
        <dbReference type="EMBL" id="SVA37887.1"/>
    </source>
</evidence>
<accession>A0A381VE01</accession>
<protein>
    <recommendedName>
        <fullName evidence="3">Prepilin-type N-terminal cleavage/methylation domain-containing protein</fullName>
    </recommendedName>
</protein>
<proteinExistence type="predicted"/>
<organism evidence="2">
    <name type="scientific">marine metagenome</name>
    <dbReference type="NCBI Taxonomy" id="408172"/>
    <lineage>
        <taxon>unclassified sequences</taxon>
        <taxon>metagenomes</taxon>
        <taxon>ecological metagenomes</taxon>
    </lineage>
</organism>
<reference evidence="2" key="1">
    <citation type="submission" date="2018-05" db="EMBL/GenBank/DDBJ databases">
        <authorList>
            <person name="Lanie J.A."/>
            <person name="Ng W.-L."/>
            <person name="Kazmierczak K.M."/>
            <person name="Andrzejewski T.M."/>
            <person name="Davidsen T.M."/>
            <person name="Wayne K.J."/>
            <person name="Tettelin H."/>
            <person name="Glass J.I."/>
            <person name="Rusch D."/>
            <person name="Podicherti R."/>
            <person name="Tsui H.-C.T."/>
            <person name="Winkler M.E."/>
        </authorList>
    </citation>
    <scope>NUCLEOTIDE SEQUENCE</scope>
</reference>
<keyword evidence="1" id="KW-1133">Transmembrane helix</keyword>
<keyword evidence="1" id="KW-0812">Transmembrane</keyword>
<evidence type="ECO:0000256" key="1">
    <source>
        <dbReference type="SAM" id="Phobius"/>
    </source>
</evidence>
<name>A0A381VE01_9ZZZZ</name>
<dbReference type="AlphaFoldDB" id="A0A381VE01"/>
<gene>
    <name evidence="2" type="ORF">METZ01_LOCUS90741</name>
</gene>
<keyword evidence="1" id="KW-0472">Membrane</keyword>
<evidence type="ECO:0008006" key="3">
    <source>
        <dbReference type="Google" id="ProtNLM"/>
    </source>
</evidence>
<sequence length="328" mass="36740">MRARPDQAFTILELLVAVSVMTLVIYVLYALFNQTQMAMRKNAAQVDVNEGGRAAMEMIVRELSQMEVSGYPAITDQQTLLTYSGSKSFLSRITPGNKALLLAYQSDALTPESDEEDRAQGFRTNILQDFTFTSRGDSGFLVTSYRVIHVTNGVGTLARYRTNGTLRVTEPGQVQFNKTKLFNRNFFDPIVNASSEEADYAFEPITDGVIHLRISPYDQFGRSLGYGSMYYDPLGLNLERRGTTGQALFPIATTRPVDGTLMQDRGAQSQARFYGALPSYFDVEMAVVEPQILKQMRALPPAFQADFLGRQIGKVTLFRQRVPIRDMK</sequence>
<feature type="transmembrane region" description="Helical" evidence="1">
    <location>
        <begin position="12"/>
        <end position="32"/>
    </location>
</feature>